<keyword evidence="2" id="KW-1185">Reference proteome</keyword>
<sequence>MNNMGLNYMGPLICQFFPINMQSFLCIYRFSQLQIKISIHGWLDLWVEAMDTESSLYSLHRIVLHGGLEHLWFLLPAESPKNQALQSSLLPKNSGHDHLD</sequence>
<name>A0ABN8ZRY5_RANTA</name>
<evidence type="ECO:0000313" key="2">
    <source>
        <dbReference type="Proteomes" id="UP001176941"/>
    </source>
</evidence>
<gene>
    <name evidence="1" type="ORF">MRATA1EN1_LOCUS25632</name>
</gene>
<proteinExistence type="predicted"/>
<accession>A0ABN8ZRY5</accession>
<organism evidence="1 2">
    <name type="scientific">Rangifer tarandus platyrhynchus</name>
    <name type="common">Svalbard reindeer</name>
    <dbReference type="NCBI Taxonomy" id="3082113"/>
    <lineage>
        <taxon>Eukaryota</taxon>
        <taxon>Metazoa</taxon>
        <taxon>Chordata</taxon>
        <taxon>Craniata</taxon>
        <taxon>Vertebrata</taxon>
        <taxon>Euteleostomi</taxon>
        <taxon>Mammalia</taxon>
        <taxon>Eutheria</taxon>
        <taxon>Laurasiatheria</taxon>
        <taxon>Artiodactyla</taxon>
        <taxon>Ruminantia</taxon>
        <taxon>Pecora</taxon>
        <taxon>Cervidae</taxon>
        <taxon>Odocoileinae</taxon>
        <taxon>Rangifer</taxon>
    </lineage>
</organism>
<protein>
    <submittedName>
        <fullName evidence="1">Uncharacterized protein</fullName>
    </submittedName>
</protein>
<dbReference type="EMBL" id="OX459942">
    <property type="protein sequence ID" value="CAI9176670.1"/>
    <property type="molecule type" value="Genomic_DNA"/>
</dbReference>
<reference evidence="1" key="1">
    <citation type="submission" date="2023-04" db="EMBL/GenBank/DDBJ databases">
        <authorList>
            <consortium name="ELIXIR-Norway"/>
        </authorList>
    </citation>
    <scope>NUCLEOTIDE SEQUENCE [LARGE SCALE GENOMIC DNA]</scope>
</reference>
<evidence type="ECO:0000313" key="1">
    <source>
        <dbReference type="EMBL" id="CAI9176670.1"/>
    </source>
</evidence>
<dbReference type="Proteomes" id="UP001176941">
    <property type="component" value="Chromosome 6"/>
</dbReference>